<dbReference type="InterPro" id="IPR033904">
    <property type="entry name" value="Trans_IPPS_HH"/>
</dbReference>
<proteinExistence type="predicted"/>
<dbReference type="Gene3D" id="1.10.600.10">
    <property type="entry name" value="Farnesyl Diphosphate Synthase"/>
    <property type="match status" value="1"/>
</dbReference>
<dbReference type="InterPro" id="IPR008949">
    <property type="entry name" value="Isoprenoid_synthase_dom_sf"/>
</dbReference>
<protein>
    <submittedName>
        <fullName evidence="1">Squalene synthase HpnC</fullName>
        <ecNumber evidence="1">2.5.1.21</ecNumber>
    </submittedName>
</protein>
<dbReference type="EMBL" id="JAJNCT010000010">
    <property type="protein sequence ID" value="MCD2165832.1"/>
    <property type="molecule type" value="Genomic_DNA"/>
</dbReference>
<dbReference type="Pfam" id="PF00494">
    <property type="entry name" value="SQS_PSY"/>
    <property type="match status" value="1"/>
</dbReference>
<reference evidence="1 2" key="1">
    <citation type="submission" date="2021-11" db="EMBL/GenBank/DDBJ databases">
        <title>Genome sequence.</title>
        <authorList>
            <person name="Sun Q."/>
        </authorList>
    </citation>
    <scope>NUCLEOTIDE SEQUENCE [LARGE SCALE GENOMIC DNA]</scope>
    <source>
        <strain evidence="1 2">KCTC 12005</strain>
    </source>
</reference>
<keyword evidence="2" id="KW-1185">Reference proteome</keyword>
<dbReference type="SFLD" id="SFLDG01018">
    <property type="entry name" value="Squalene/Phytoene_Synthase_Lik"/>
    <property type="match status" value="1"/>
</dbReference>
<dbReference type="AlphaFoldDB" id="A0AAW4XWK9"/>
<dbReference type="CDD" id="cd00683">
    <property type="entry name" value="Trans_IPPS_HH"/>
    <property type="match status" value="1"/>
</dbReference>
<dbReference type="RefSeq" id="WP_230774943.1">
    <property type="nucleotide sequence ID" value="NZ_JAJNCT010000010.1"/>
</dbReference>
<dbReference type="SFLD" id="SFLDS00005">
    <property type="entry name" value="Isoprenoid_Synthase_Type_I"/>
    <property type="match status" value="1"/>
</dbReference>
<dbReference type="GO" id="GO:0016114">
    <property type="term" value="P:terpenoid biosynthetic process"/>
    <property type="evidence" value="ECO:0007669"/>
    <property type="project" value="UniProtKB-ARBA"/>
</dbReference>
<sequence length="294" mass="32572">MKDSTPSSSATAATHAVTTPVTHYENFPVASWLCPPALRPPIAAIYHFARTADDIADEGDADAPARLAELQAYRDALTHIAAGKPPQARWQAVFAPLQAAIVQWQLPVALLDDLISAFMQDIDKTARSARYADRSELLDYCRRSANPVGRLLLHLYGVDDAPSLVQSDAICSALQLINFWQDLSVDIPRGRYYLNDADCQAAGITTAAMQQRQDSPALRQLVMDQAAWARRLMEEGAPLVHRVPGRAGWELRLVVQGGLRILDKVEALQGQSLWQRRTIGKGDVPLMLWRAWRM</sequence>
<dbReference type="PANTHER" id="PTHR31480">
    <property type="entry name" value="BIFUNCTIONAL LYCOPENE CYCLASE/PHYTOENE SYNTHASE"/>
    <property type="match status" value="1"/>
</dbReference>
<dbReference type="NCBIfam" id="TIGR03464">
    <property type="entry name" value="HpnC"/>
    <property type="match status" value="1"/>
</dbReference>
<dbReference type="SFLD" id="SFLDG01212">
    <property type="entry name" value="Phytoene_synthase_like"/>
    <property type="match status" value="1"/>
</dbReference>
<organism evidence="1 2">
    <name type="scientific">Comamonas koreensis</name>
    <dbReference type="NCBI Taxonomy" id="160825"/>
    <lineage>
        <taxon>Bacteria</taxon>
        <taxon>Pseudomonadati</taxon>
        <taxon>Pseudomonadota</taxon>
        <taxon>Betaproteobacteria</taxon>
        <taxon>Burkholderiales</taxon>
        <taxon>Comamonadaceae</taxon>
        <taxon>Comamonas</taxon>
    </lineage>
</organism>
<keyword evidence="1" id="KW-0808">Transferase</keyword>
<dbReference type="GO" id="GO:0051996">
    <property type="term" value="F:squalene synthase [NAD(P)H] activity"/>
    <property type="evidence" value="ECO:0007669"/>
    <property type="project" value="UniProtKB-EC"/>
</dbReference>
<name>A0AAW4XWK9_9BURK</name>
<dbReference type="InterPro" id="IPR002060">
    <property type="entry name" value="Squ/phyt_synthse"/>
</dbReference>
<evidence type="ECO:0000313" key="1">
    <source>
        <dbReference type="EMBL" id="MCD2165832.1"/>
    </source>
</evidence>
<dbReference type="GO" id="GO:0004311">
    <property type="term" value="F:geranylgeranyl diphosphate synthase activity"/>
    <property type="evidence" value="ECO:0007669"/>
    <property type="project" value="InterPro"/>
</dbReference>
<dbReference type="InterPro" id="IPR017827">
    <property type="entry name" value="HSQ_synthase_HpnC"/>
</dbReference>
<evidence type="ECO:0000313" key="2">
    <source>
        <dbReference type="Proteomes" id="UP001199260"/>
    </source>
</evidence>
<dbReference type="Proteomes" id="UP001199260">
    <property type="component" value="Unassembled WGS sequence"/>
</dbReference>
<dbReference type="SUPFAM" id="SSF48576">
    <property type="entry name" value="Terpenoid synthases"/>
    <property type="match status" value="1"/>
</dbReference>
<dbReference type="InterPro" id="IPR044843">
    <property type="entry name" value="Trans_IPPS_bact-type"/>
</dbReference>
<comment type="caution">
    <text evidence="1">The sequence shown here is derived from an EMBL/GenBank/DDBJ whole genome shotgun (WGS) entry which is preliminary data.</text>
</comment>
<dbReference type="EC" id="2.5.1.21" evidence="1"/>
<gene>
    <name evidence="1" type="primary">hpnC</name>
    <name evidence="1" type="ORF">LPW39_11885</name>
</gene>
<accession>A0AAW4XWK9</accession>